<accession>A0A0K1EBN7</accession>
<evidence type="ECO:0008006" key="5">
    <source>
        <dbReference type="Google" id="ProtNLM"/>
    </source>
</evidence>
<feature type="signal peptide" evidence="2">
    <location>
        <begin position="1"/>
        <end position="33"/>
    </location>
</feature>
<name>A0A0K1EBN7_CHOCO</name>
<proteinExistence type="predicted"/>
<dbReference type="SUPFAM" id="SSF48452">
    <property type="entry name" value="TPR-like"/>
    <property type="match status" value="1"/>
</dbReference>
<dbReference type="Proteomes" id="UP000067626">
    <property type="component" value="Chromosome"/>
</dbReference>
<reference evidence="3 4" key="1">
    <citation type="submission" date="2015-07" db="EMBL/GenBank/DDBJ databases">
        <title>Genome analysis of myxobacterium Chondromyces crocatus Cm c5 reveals a high potential for natural compound synthesis and the genetic basis for the loss of fruiting body formation.</title>
        <authorList>
            <person name="Zaburannyi N."/>
            <person name="Bunk B."/>
            <person name="Maier J."/>
            <person name="Overmann J."/>
            <person name="Mueller R."/>
        </authorList>
    </citation>
    <scope>NUCLEOTIDE SEQUENCE [LARGE SCALE GENOMIC DNA]</scope>
    <source>
        <strain evidence="3 4">Cm c5</strain>
    </source>
</reference>
<dbReference type="InterPro" id="IPR011990">
    <property type="entry name" value="TPR-like_helical_dom_sf"/>
</dbReference>
<protein>
    <recommendedName>
        <fullName evidence="5">PEGA domain-containing protein</fullName>
    </recommendedName>
</protein>
<evidence type="ECO:0000256" key="2">
    <source>
        <dbReference type="SAM" id="SignalP"/>
    </source>
</evidence>
<evidence type="ECO:0000313" key="4">
    <source>
        <dbReference type="Proteomes" id="UP000067626"/>
    </source>
</evidence>
<organism evidence="3 4">
    <name type="scientific">Chondromyces crocatus</name>
    <dbReference type="NCBI Taxonomy" id="52"/>
    <lineage>
        <taxon>Bacteria</taxon>
        <taxon>Pseudomonadati</taxon>
        <taxon>Myxococcota</taxon>
        <taxon>Polyangia</taxon>
        <taxon>Polyangiales</taxon>
        <taxon>Polyangiaceae</taxon>
        <taxon>Chondromyces</taxon>
    </lineage>
</organism>
<feature type="region of interest" description="Disordered" evidence="1">
    <location>
        <begin position="155"/>
        <end position="176"/>
    </location>
</feature>
<keyword evidence="4" id="KW-1185">Reference proteome</keyword>
<sequence>MPGDQRPRWMRRALVASLLSLTAVVAAPRPVLAQDAGALLDEGKKLMAAGKLAEACPKLEESYKLGPSPSALYQVALCHEKQGKIATAYVEFIDAEAEARKAGNKALQQDAKVRSAMLESRIPRLTVKVPKDAAEVEGLQVRVDETALERGSWNQAAPVNPGEHKVSASAPGRKPWDKTVKLRAGSKESVTVPALAVDASASLDIPEVPEAHPADATKPGEAGSGGPATPVTPAVTTHRAGRFVFDVGVGPSLLVGLIDRGTVSTAPSYDYEIFNRSADGMILPEIAVCTVDTCQGVYDPSVGLVLGGQAFVGYALQEDLHVGARVLGGVRLGGGYTLLGGPSVSKRFGSNLWAGLSLLVGGVANDAKPVGVRGEIPAELQEFNEGATEVAINVAAQTPLPASEVVGTFAFGGAVEISYQLLDNPSDSWHSGALMVSAWPTFLKGLEGFAISVPVTLGYRFY</sequence>
<dbReference type="AlphaFoldDB" id="A0A0K1EBN7"/>
<dbReference type="RefSeq" id="WP_156338502.1">
    <property type="nucleotide sequence ID" value="NZ_CP012159.1"/>
</dbReference>
<feature type="chain" id="PRO_5005459212" description="PEGA domain-containing protein" evidence="2">
    <location>
        <begin position="34"/>
        <end position="462"/>
    </location>
</feature>
<evidence type="ECO:0000313" key="3">
    <source>
        <dbReference type="EMBL" id="AKT38301.1"/>
    </source>
</evidence>
<dbReference type="KEGG" id="ccro:CMC5_024460"/>
<dbReference type="EMBL" id="CP012159">
    <property type="protein sequence ID" value="AKT38301.1"/>
    <property type="molecule type" value="Genomic_DNA"/>
</dbReference>
<keyword evidence="2" id="KW-0732">Signal</keyword>
<evidence type="ECO:0000256" key="1">
    <source>
        <dbReference type="SAM" id="MobiDB-lite"/>
    </source>
</evidence>
<feature type="region of interest" description="Disordered" evidence="1">
    <location>
        <begin position="204"/>
        <end position="231"/>
    </location>
</feature>
<gene>
    <name evidence="3" type="ORF">CMC5_024460</name>
</gene>
<dbReference type="OrthoDB" id="5495376at2"/>